<proteinExistence type="predicted"/>
<dbReference type="EMBL" id="CAVNYO010000405">
    <property type="protein sequence ID" value="CAK5276024.1"/>
    <property type="molecule type" value="Genomic_DNA"/>
</dbReference>
<sequence>MTRSIFANLPSQRKKGREALIPRFRPSEVSLAISPSLPACLAQQNSTSEDKTVIWIVPKHQCCHSNHNSWMLEQMLQQRQ</sequence>
<reference evidence="1" key="1">
    <citation type="submission" date="2023-11" db="EMBL/GenBank/DDBJ databases">
        <authorList>
            <person name="De Vega J J."/>
            <person name="De Vega J J."/>
        </authorList>
    </citation>
    <scope>NUCLEOTIDE SEQUENCE</scope>
</reference>
<accession>A0AAD2K2Y4</accession>
<organism evidence="1 2">
    <name type="scientific">Mycena citricolor</name>
    <dbReference type="NCBI Taxonomy" id="2018698"/>
    <lineage>
        <taxon>Eukaryota</taxon>
        <taxon>Fungi</taxon>
        <taxon>Dikarya</taxon>
        <taxon>Basidiomycota</taxon>
        <taxon>Agaricomycotina</taxon>
        <taxon>Agaricomycetes</taxon>
        <taxon>Agaricomycetidae</taxon>
        <taxon>Agaricales</taxon>
        <taxon>Marasmiineae</taxon>
        <taxon>Mycenaceae</taxon>
        <taxon>Mycena</taxon>
    </lineage>
</organism>
<evidence type="ECO:0000313" key="1">
    <source>
        <dbReference type="EMBL" id="CAK5276024.1"/>
    </source>
</evidence>
<comment type="caution">
    <text evidence="1">The sequence shown here is derived from an EMBL/GenBank/DDBJ whole genome shotgun (WGS) entry which is preliminary data.</text>
</comment>
<evidence type="ECO:0000313" key="2">
    <source>
        <dbReference type="Proteomes" id="UP001295794"/>
    </source>
</evidence>
<dbReference type="Proteomes" id="UP001295794">
    <property type="component" value="Unassembled WGS sequence"/>
</dbReference>
<name>A0AAD2K2Y4_9AGAR</name>
<keyword evidence="2" id="KW-1185">Reference proteome</keyword>
<protein>
    <submittedName>
        <fullName evidence="1">Uncharacterized protein</fullName>
    </submittedName>
</protein>
<dbReference type="AlphaFoldDB" id="A0AAD2K2Y4"/>
<gene>
    <name evidence="1" type="ORF">MYCIT1_LOCUS24149</name>
</gene>